<comment type="similarity">
    <text evidence="1">Belongs to the FemABX family.</text>
</comment>
<evidence type="ECO:0000256" key="2">
    <source>
        <dbReference type="ARBA" id="ARBA00022679"/>
    </source>
</evidence>
<evidence type="ECO:0008006" key="9">
    <source>
        <dbReference type="Google" id="ProtNLM"/>
    </source>
</evidence>
<keyword evidence="4" id="KW-0573">Peptidoglycan synthesis</keyword>
<dbReference type="AlphaFoldDB" id="A0A0G0AX67"/>
<dbReference type="GO" id="GO:0009252">
    <property type="term" value="P:peptidoglycan biosynthetic process"/>
    <property type="evidence" value="ECO:0007669"/>
    <property type="project" value="UniProtKB-KW"/>
</dbReference>
<evidence type="ECO:0000313" key="7">
    <source>
        <dbReference type="EMBL" id="KKP31180.1"/>
    </source>
</evidence>
<dbReference type="PANTHER" id="PTHR36174:SF1">
    <property type="entry name" value="LIPID II:GLYCINE GLYCYLTRANSFERASE"/>
    <property type="match status" value="1"/>
</dbReference>
<dbReference type="Proteomes" id="UP000034803">
    <property type="component" value="Unassembled WGS sequence"/>
</dbReference>
<dbReference type="SUPFAM" id="SSF55729">
    <property type="entry name" value="Acyl-CoA N-acyltransferases (Nat)"/>
    <property type="match status" value="1"/>
</dbReference>
<protein>
    <recommendedName>
        <fullName evidence="9">Methicillin resistance protein</fullName>
    </recommendedName>
</protein>
<reference evidence="7 8" key="1">
    <citation type="journal article" date="2015" name="Nature">
        <title>rRNA introns, odd ribosomes, and small enigmatic genomes across a large radiation of phyla.</title>
        <authorList>
            <person name="Brown C.T."/>
            <person name="Hug L.A."/>
            <person name="Thomas B.C."/>
            <person name="Sharon I."/>
            <person name="Castelle C.J."/>
            <person name="Singh A."/>
            <person name="Wilkins M.J."/>
            <person name="Williams K.H."/>
            <person name="Banfield J.F."/>
        </authorList>
    </citation>
    <scope>NUCLEOTIDE SEQUENCE [LARGE SCALE GENOMIC DNA]</scope>
</reference>
<dbReference type="GO" id="GO:0016755">
    <property type="term" value="F:aminoacyltransferase activity"/>
    <property type="evidence" value="ECO:0007669"/>
    <property type="project" value="InterPro"/>
</dbReference>
<organism evidence="7 8">
    <name type="scientific">Candidatus Woesebacteria bacterium GW2011_GWC2_31_9</name>
    <dbReference type="NCBI Taxonomy" id="1618586"/>
    <lineage>
        <taxon>Bacteria</taxon>
        <taxon>Candidatus Woeseibacteriota</taxon>
    </lineage>
</organism>
<gene>
    <name evidence="7" type="ORF">UR21_C0014G0010</name>
</gene>
<dbReference type="PROSITE" id="PS51191">
    <property type="entry name" value="FEMABX"/>
    <property type="match status" value="1"/>
</dbReference>
<accession>A0A0G0AX67</accession>
<evidence type="ECO:0000256" key="4">
    <source>
        <dbReference type="ARBA" id="ARBA00022984"/>
    </source>
</evidence>
<dbReference type="InterPro" id="IPR016181">
    <property type="entry name" value="Acyl_CoA_acyltransferase"/>
</dbReference>
<evidence type="ECO:0000256" key="6">
    <source>
        <dbReference type="ARBA" id="ARBA00023316"/>
    </source>
</evidence>
<dbReference type="InterPro" id="IPR050644">
    <property type="entry name" value="PG_Glycine_Bridge_Synth"/>
</dbReference>
<keyword evidence="6" id="KW-0961">Cell wall biogenesis/degradation</keyword>
<dbReference type="PANTHER" id="PTHR36174">
    <property type="entry name" value="LIPID II:GLYCINE GLYCYLTRANSFERASE"/>
    <property type="match status" value="1"/>
</dbReference>
<dbReference type="GO" id="GO:0008360">
    <property type="term" value="P:regulation of cell shape"/>
    <property type="evidence" value="ECO:0007669"/>
    <property type="project" value="UniProtKB-KW"/>
</dbReference>
<evidence type="ECO:0000313" key="8">
    <source>
        <dbReference type="Proteomes" id="UP000034803"/>
    </source>
</evidence>
<sequence length="299" mass="34860">MTDIRQTLEYANYLKSNGWIVERINGINYFIKKLPLLGSILKLQRPKEIDFKIIKKLSKKYGVFQTIIEPDLGITVSLKGNPSNTRPFTKNKSIHDLMLSRGFKLSKSPYLPTKTLQIDLSQTQKQIFEKFSKDCRYSIRKGSGLIIKEYSTPEEIKKFRNAWKNSVNFKRFVPSVKQLINLKKCFPRNYSTFLASHNNLGNIIGGAIFTRSARDFSYYWQAFTNYEGRTSLSQYPLLYHGILWAKKQGCKVFDFEGIYDFRFPNKNWLGFTHFKKSFSGSEILYPGCYTKFNLLKDGE</sequence>
<name>A0A0G0AX67_9BACT</name>
<dbReference type="Gene3D" id="3.40.630.30">
    <property type="match status" value="1"/>
</dbReference>
<evidence type="ECO:0000256" key="5">
    <source>
        <dbReference type="ARBA" id="ARBA00023315"/>
    </source>
</evidence>
<keyword evidence="5" id="KW-0012">Acyltransferase</keyword>
<evidence type="ECO:0000256" key="1">
    <source>
        <dbReference type="ARBA" id="ARBA00009943"/>
    </source>
</evidence>
<proteinExistence type="inferred from homology"/>
<dbReference type="EMBL" id="LBOI01000014">
    <property type="protein sequence ID" value="KKP31180.1"/>
    <property type="molecule type" value="Genomic_DNA"/>
</dbReference>
<evidence type="ECO:0000256" key="3">
    <source>
        <dbReference type="ARBA" id="ARBA00022960"/>
    </source>
</evidence>
<keyword evidence="2" id="KW-0808">Transferase</keyword>
<keyword evidence="3" id="KW-0133">Cell shape</keyword>
<dbReference type="InterPro" id="IPR003447">
    <property type="entry name" value="FEMABX"/>
</dbReference>
<dbReference type="GO" id="GO:0071555">
    <property type="term" value="P:cell wall organization"/>
    <property type="evidence" value="ECO:0007669"/>
    <property type="project" value="UniProtKB-KW"/>
</dbReference>
<comment type="caution">
    <text evidence="7">The sequence shown here is derived from an EMBL/GenBank/DDBJ whole genome shotgun (WGS) entry which is preliminary data.</text>
</comment>